<protein>
    <submittedName>
        <fullName evidence="2">Uncharacterized protein</fullName>
    </submittedName>
</protein>
<feature type="compositionally biased region" description="Polar residues" evidence="1">
    <location>
        <begin position="198"/>
        <end position="216"/>
    </location>
</feature>
<dbReference type="InParanoid" id="A0A077ZXX5"/>
<reference evidence="2 3" key="1">
    <citation type="submission" date="2014-06" db="EMBL/GenBank/DDBJ databases">
        <authorList>
            <person name="Swart Estienne"/>
        </authorList>
    </citation>
    <scope>NUCLEOTIDE SEQUENCE [LARGE SCALE GENOMIC DNA]</scope>
    <source>
        <strain evidence="2 3">130c</strain>
    </source>
</reference>
<dbReference type="EMBL" id="CCKQ01003324">
    <property type="protein sequence ID" value="CDW74447.1"/>
    <property type="molecule type" value="Genomic_DNA"/>
</dbReference>
<gene>
    <name evidence="2" type="primary">Contig7471.g7981</name>
    <name evidence="2" type="ORF">STYLEM_3426</name>
</gene>
<dbReference type="Proteomes" id="UP000039865">
    <property type="component" value="Unassembled WGS sequence"/>
</dbReference>
<feature type="region of interest" description="Disordered" evidence="1">
    <location>
        <begin position="198"/>
        <end position="235"/>
    </location>
</feature>
<keyword evidence="3" id="KW-1185">Reference proteome</keyword>
<proteinExistence type="predicted"/>
<evidence type="ECO:0000256" key="1">
    <source>
        <dbReference type="SAM" id="MobiDB-lite"/>
    </source>
</evidence>
<evidence type="ECO:0000313" key="2">
    <source>
        <dbReference type="EMBL" id="CDW74447.1"/>
    </source>
</evidence>
<sequence>MSIKPLLLINREHKRWIGFEAFAQTMKTNNIKIKNDDDDFQFSDDDGQSLEIDSIDMLDLDPMPDPKLISLDFIPKVEFLVEDFKERRKRKMTSLSEAEQHVIQLNSLDFHKFLNKTQHQQLEKWEHIDKSKALGYNSNDAQRSYFTSQHKDPIYLNYQDLQSFITDFHQEQKQLSFNSKFAQYIEDKAMQIYNEQNNQNKSYYQRKQTRSNSQRGLTFPMRKSDPPPDSKNLNGKKSILTIQKGSALLSIRRRGTVQVPALLRPIHHEKIVDQSIVKDYVAKMPECIKENKLNVDERVFSRYQQLFMKSKKQLEIGILKENKEQEILNKIASLCEEQEEDRLRIRNKKQFQQVMGQYRFYSKVTKNKYKRRFGILVKDYQDFKDNYLGFLQNGNKNRKSKSLQFRMF</sequence>
<organism evidence="2 3">
    <name type="scientific">Stylonychia lemnae</name>
    <name type="common">Ciliate</name>
    <dbReference type="NCBI Taxonomy" id="5949"/>
    <lineage>
        <taxon>Eukaryota</taxon>
        <taxon>Sar</taxon>
        <taxon>Alveolata</taxon>
        <taxon>Ciliophora</taxon>
        <taxon>Intramacronucleata</taxon>
        <taxon>Spirotrichea</taxon>
        <taxon>Stichotrichia</taxon>
        <taxon>Sporadotrichida</taxon>
        <taxon>Oxytrichidae</taxon>
        <taxon>Stylonychinae</taxon>
        <taxon>Stylonychia</taxon>
    </lineage>
</organism>
<dbReference type="AlphaFoldDB" id="A0A077ZXX5"/>
<accession>A0A077ZXX5</accession>
<name>A0A077ZXX5_STYLE</name>
<evidence type="ECO:0000313" key="3">
    <source>
        <dbReference type="Proteomes" id="UP000039865"/>
    </source>
</evidence>